<evidence type="ECO:0000313" key="8">
    <source>
        <dbReference type="Proteomes" id="UP000253845"/>
    </source>
</evidence>
<comment type="subcellular location">
    <subcellularLocation>
        <location evidence="1">Membrane</location>
        <topology evidence="1">Multi-pass membrane protein</topology>
    </subcellularLocation>
</comment>
<feature type="transmembrane region" description="Helical" evidence="5">
    <location>
        <begin position="406"/>
        <end position="427"/>
    </location>
</feature>
<evidence type="ECO:0000256" key="4">
    <source>
        <dbReference type="ARBA" id="ARBA00023136"/>
    </source>
</evidence>
<keyword evidence="2 5" id="KW-0812">Transmembrane</keyword>
<feature type="transmembrane region" description="Helical" evidence="5">
    <location>
        <begin position="90"/>
        <end position="108"/>
    </location>
</feature>
<dbReference type="SUPFAM" id="SSF103473">
    <property type="entry name" value="MFS general substrate transporter"/>
    <property type="match status" value="2"/>
</dbReference>
<sequence length="540" mass="58296">MGQYDVTESDVDSDEQGWDGGMKGARLFFGGTGLYVSFFLTGLEGTIVSTSLVAITDDLRGFGRSSWIITSYLLTYAGFLMIWSKAGDIWGVKPMLLVSLAIFTAFSGGCSRARTLSDLIICRAFQGIGAAGIYSLVIFSLIRMVFKKHYAAVTGLSGVVFSLGLVLGPLFGGAIAEDGNWRWVFLLNVPAGAVSWGLIFFSMPPNFPATSEIEAPAPQPSQFWSQQWSLIRQVDFLGAFLVLAASVFIVAALQEGNYEFGWDSSAVIIFFVLSGICVPLFLLWQWLLSRRELTCQPMLPWRLLTNRLFMGTILGSLTTGLSMTVSIVEIPQRFQVVNGSSPIGAGVKLLAFAVSVPAGMMFCSILTGRLPVPLVYVGIGGVIMQVVGFFLFSEIKPETHIWPGQFGYLVLSGLGTGLGVAVFYLMLPLVVAVTDQSIALGTGFQLRMLGGALGIAAATAILHSHTRSGLSALLPSDEVDAFSVSTQLIDTLTPSMQSQVREVYAEAYSMQMKMVGGFSAAQFLALGLVWKRQNVRIVKR</sequence>
<evidence type="ECO:0000259" key="6">
    <source>
        <dbReference type="PROSITE" id="PS50850"/>
    </source>
</evidence>
<dbReference type="InterPro" id="IPR036259">
    <property type="entry name" value="MFS_trans_sf"/>
</dbReference>
<dbReference type="Proteomes" id="UP000253845">
    <property type="component" value="Unassembled WGS sequence"/>
</dbReference>
<feature type="transmembrane region" description="Helical" evidence="5">
    <location>
        <begin position="34"/>
        <end position="55"/>
    </location>
</feature>
<feature type="transmembrane region" description="Helical" evidence="5">
    <location>
        <begin position="183"/>
        <end position="203"/>
    </location>
</feature>
<feature type="transmembrane region" description="Helical" evidence="5">
    <location>
        <begin position="120"/>
        <end position="144"/>
    </location>
</feature>
<evidence type="ECO:0000256" key="5">
    <source>
        <dbReference type="SAM" id="Phobius"/>
    </source>
</evidence>
<protein>
    <submittedName>
        <fullName evidence="7">MFS general substrate transporter</fullName>
    </submittedName>
</protein>
<feature type="transmembrane region" description="Helical" evidence="5">
    <location>
        <begin position="236"/>
        <end position="253"/>
    </location>
</feature>
<dbReference type="VEuPathDB" id="FungiDB:M747DRAFT_352247"/>
<feature type="transmembrane region" description="Helical" evidence="5">
    <location>
        <begin position="150"/>
        <end position="171"/>
    </location>
</feature>
<organism evidence="7 8">
    <name type="scientific">Aspergillus niger ATCC 13496</name>
    <dbReference type="NCBI Taxonomy" id="1353008"/>
    <lineage>
        <taxon>Eukaryota</taxon>
        <taxon>Fungi</taxon>
        <taxon>Dikarya</taxon>
        <taxon>Ascomycota</taxon>
        <taxon>Pezizomycotina</taxon>
        <taxon>Eurotiomycetes</taxon>
        <taxon>Eurotiomycetidae</taxon>
        <taxon>Eurotiales</taxon>
        <taxon>Aspergillaceae</taxon>
        <taxon>Aspergillus</taxon>
        <taxon>Aspergillus subgen. Circumdati</taxon>
    </lineage>
</organism>
<keyword evidence="3 5" id="KW-1133">Transmembrane helix</keyword>
<dbReference type="InterPro" id="IPR011701">
    <property type="entry name" value="MFS"/>
</dbReference>
<dbReference type="PANTHER" id="PTHR23501:SF43">
    <property type="entry name" value="MULTIDRUG TRANSPORTER, PUTATIVE (AFU_ORTHOLOGUE AFUA_6G03040)-RELATED"/>
    <property type="match status" value="1"/>
</dbReference>
<dbReference type="AlphaFoldDB" id="A0A370CFX0"/>
<evidence type="ECO:0000256" key="1">
    <source>
        <dbReference type="ARBA" id="ARBA00004141"/>
    </source>
</evidence>
<dbReference type="PANTHER" id="PTHR23501">
    <property type="entry name" value="MAJOR FACILITATOR SUPERFAMILY"/>
    <property type="match status" value="1"/>
</dbReference>
<name>A0A370CFX0_ASPNG</name>
<evidence type="ECO:0000313" key="7">
    <source>
        <dbReference type="EMBL" id="RDH24972.1"/>
    </source>
</evidence>
<feature type="transmembrane region" description="Helical" evidence="5">
    <location>
        <begin position="308"/>
        <end position="328"/>
    </location>
</feature>
<dbReference type="GO" id="GO:0005886">
    <property type="term" value="C:plasma membrane"/>
    <property type="evidence" value="ECO:0007669"/>
    <property type="project" value="TreeGrafter"/>
</dbReference>
<dbReference type="Pfam" id="PF07690">
    <property type="entry name" value="MFS_1"/>
    <property type="match status" value="1"/>
</dbReference>
<accession>A0A370CFX0</accession>
<keyword evidence="4 5" id="KW-0472">Membrane</keyword>
<feature type="transmembrane region" description="Helical" evidence="5">
    <location>
        <begin position="265"/>
        <end position="288"/>
    </location>
</feature>
<dbReference type="EMBL" id="KZ851900">
    <property type="protein sequence ID" value="RDH24972.1"/>
    <property type="molecule type" value="Genomic_DNA"/>
</dbReference>
<evidence type="ECO:0000256" key="2">
    <source>
        <dbReference type="ARBA" id="ARBA00022692"/>
    </source>
</evidence>
<dbReference type="PRINTS" id="PR01036">
    <property type="entry name" value="TCRTETB"/>
</dbReference>
<proteinExistence type="predicted"/>
<dbReference type="GO" id="GO:0022857">
    <property type="term" value="F:transmembrane transporter activity"/>
    <property type="evidence" value="ECO:0007669"/>
    <property type="project" value="InterPro"/>
</dbReference>
<gene>
    <name evidence="7" type="ORF">M747DRAFT_352247</name>
</gene>
<dbReference type="Gene3D" id="1.20.1720.10">
    <property type="entry name" value="Multidrug resistance protein D"/>
    <property type="match status" value="1"/>
</dbReference>
<feature type="transmembrane region" description="Helical" evidence="5">
    <location>
        <begin position="374"/>
        <end position="394"/>
    </location>
</feature>
<dbReference type="PROSITE" id="PS50850">
    <property type="entry name" value="MFS"/>
    <property type="match status" value="1"/>
</dbReference>
<feature type="transmembrane region" description="Helical" evidence="5">
    <location>
        <begin position="67"/>
        <end position="84"/>
    </location>
</feature>
<dbReference type="InterPro" id="IPR020846">
    <property type="entry name" value="MFS_dom"/>
</dbReference>
<evidence type="ECO:0000256" key="3">
    <source>
        <dbReference type="ARBA" id="ARBA00022989"/>
    </source>
</evidence>
<reference evidence="7 8" key="1">
    <citation type="submission" date="2018-07" db="EMBL/GenBank/DDBJ databases">
        <title>Section-level genome sequencing of Aspergillus section Nigri to investigate inter- and intra-species variation.</title>
        <authorList>
            <consortium name="DOE Joint Genome Institute"/>
            <person name="Vesth T.C."/>
            <person name="Nybo J.L."/>
            <person name="Theobald S."/>
            <person name="Frisvad J.C."/>
            <person name="Larsen T.O."/>
            <person name="Nielsen K.F."/>
            <person name="Hoof J.B."/>
            <person name="Brandl J."/>
            <person name="Salamov A."/>
            <person name="Riley R."/>
            <person name="Gladden J.M."/>
            <person name="Phatale P."/>
            <person name="Nielsen M.T."/>
            <person name="Lyhne E.K."/>
            <person name="Kogle M.E."/>
            <person name="Strasser K."/>
            <person name="McDonnell E."/>
            <person name="Barry K."/>
            <person name="Clum A."/>
            <person name="Chen C."/>
            <person name="Nolan M."/>
            <person name="Sandor L."/>
            <person name="Kuo A."/>
            <person name="Lipzen A."/>
            <person name="Hainaut M."/>
            <person name="Drula E."/>
            <person name="Tsang A."/>
            <person name="Magnuson J.K."/>
            <person name="Henrissat B."/>
            <person name="Wiebenga A."/>
            <person name="Simmons B.A."/>
            <person name="Makela M.R."/>
            <person name="De vries R.P."/>
            <person name="Grigoriev I.V."/>
            <person name="Mortensen U.H."/>
            <person name="Baker S.E."/>
            <person name="Andersen M.R."/>
        </authorList>
    </citation>
    <scope>NUCLEOTIDE SEQUENCE [LARGE SCALE GENOMIC DNA]</scope>
    <source>
        <strain evidence="7 8">ATCC 13496</strain>
    </source>
</reference>
<feature type="domain" description="Major facilitator superfamily (MFS) profile" evidence="6">
    <location>
        <begin position="30"/>
        <end position="469"/>
    </location>
</feature>